<protein>
    <submittedName>
        <fullName evidence="5">Aste57867_11098 protein</fullName>
    </submittedName>
</protein>
<sequence length="493" mass="56078">MEHRFKDKPMTSFFGRGGRWGRAVVCIVVSLGLLAMVQVSLVMDWIPFDDAAMPPTLRGAESDPSYDVLGDILHLNNLNEACIHEKDAVISYAYNSSTLDPALVLHKDMDHTMLIQLLSHCPDVDVYLPSTLRDHGYCEDGMAYAKFLKTRVLPRWVFDIELKHKGRSMTYFDLCPQSAILFMNHYWDEIPDMATFPKTKKIVLMPNVEKAELDAHHYLRVNYVLAKTYDGYQRITSWYAREGNPRHTKVLYTQHVSSDPTLFARRSGGGHHGPTRDFTNLRFFHANDHSTEKNTVNLLKCWARRPDFPPLDIYSMDDQSRETFNALFKTTGAPENLRYHWGDDMDYTTLGKLMADSPVVLCPSSMEGFGHDINQARAAGALVATTDAPPMNELIDSASGVLIDNVLRPNPPTQLMGKGYKTFRDGESREGMEYDVEPGHICDAVDLILEMSPDARRTLALAGQERYFAQVQYFRTQMHALRKQLLFDLHGEM</sequence>
<keyword evidence="6" id="KW-1185">Reference proteome</keyword>
<feature type="transmembrane region" description="Helical" evidence="2">
    <location>
        <begin position="20"/>
        <end position="43"/>
    </location>
</feature>
<reference evidence="5 6" key="1">
    <citation type="submission" date="2019-03" db="EMBL/GenBank/DDBJ databases">
        <authorList>
            <person name="Gaulin E."/>
            <person name="Dumas B."/>
        </authorList>
    </citation>
    <scope>NUCLEOTIDE SEQUENCE [LARGE SCALE GENOMIC DNA]</scope>
    <source>
        <strain evidence="5">CBS 568.67</strain>
    </source>
</reference>
<reference evidence="4" key="2">
    <citation type="submission" date="2019-06" db="EMBL/GenBank/DDBJ databases">
        <title>Genomics analysis of Aphanomyces spp. identifies a new class of oomycete effector associated with host adaptation.</title>
        <authorList>
            <person name="Gaulin E."/>
        </authorList>
    </citation>
    <scope>NUCLEOTIDE SEQUENCE</scope>
    <source>
        <strain evidence="4">CBS 578.67</strain>
    </source>
</reference>
<evidence type="ECO:0000313" key="6">
    <source>
        <dbReference type="Proteomes" id="UP000332933"/>
    </source>
</evidence>
<dbReference type="GO" id="GO:0016757">
    <property type="term" value="F:glycosyltransferase activity"/>
    <property type="evidence" value="ECO:0007669"/>
    <property type="project" value="UniProtKB-KW"/>
</dbReference>
<dbReference type="Gene3D" id="3.40.50.2000">
    <property type="entry name" value="Glycogen Phosphorylase B"/>
    <property type="match status" value="1"/>
</dbReference>
<keyword evidence="2" id="KW-1133">Transmembrane helix</keyword>
<dbReference type="EMBL" id="VJMH01005251">
    <property type="protein sequence ID" value="KAF0698267.1"/>
    <property type="molecule type" value="Genomic_DNA"/>
</dbReference>
<evidence type="ECO:0000256" key="1">
    <source>
        <dbReference type="ARBA" id="ARBA00022676"/>
    </source>
</evidence>
<dbReference type="AlphaFoldDB" id="A0A485KS26"/>
<keyword evidence="2" id="KW-0472">Membrane</keyword>
<keyword evidence="1" id="KW-0328">Glycosyltransferase</keyword>
<organism evidence="5 6">
    <name type="scientific">Aphanomyces stellatus</name>
    <dbReference type="NCBI Taxonomy" id="120398"/>
    <lineage>
        <taxon>Eukaryota</taxon>
        <taxon>Sar</taxon>
        <taxon>Stramenopiles</taxon>
        <taxon>Oomycota</taxon>
        <taxon>Saprolegniomycetes</taxon>
        <taxon>Saprolegniales</taxon>
        <taxon>Verrucalvaceae</taxon>
        <taxon>Aphanomyces</taxon>
    </lineage>
</organism>
<dbReference type="Proteomes" id="UP000332933">
    <property type="component" value="Unassembled WGS sequence"/>
</dbReference>
<evidence type="ECO:0000259" key="3">
    <source>
        <dbReference type="Pfam" id="PF00534"/>
    </source>
</evidence>
<dbReference type="EMBL" id="CAADRA010005272">
    <property type="protein sequence ID" value="VFT87965.1"/>
    <property type="molecule type" value="Genomic_DNA"/>
</dbReference>
<dbReference type="Pfam" id="PF00534">
    <property type="entry name" value="Glycos_transf_1"/>
    <property type="match status" value="1"/>
</dbReference>
<evidence type="ECO:0000313" key="5">
    <source>
        <dbReference type="EMBL" id="VFT87965.1"/>
    </source>
</evidence>
<gene>
    <name evidence="5" type="primary">Aste57867_11098</name>
    <name evidence="4" type="ORF">As57867_011056</name>
    <name evidence="5" type="ORF">ASTE57867_11098</name>
</gene>
<proteinExistence type="predicted"/>
<evidence type="ECO:0000256" key="2">
    <source>
        <dbReference type="SAM" id="Phobius"/>
    </source>
</evidence>
<evidence type="ECO:0000313" key="4">
    <source>
        <dbReference type="EMBL" id="KAF0698267.1"/>
    </source>
</evidence>
<accession>A0A485KS26</accession>
<feature type="domain" description="Glycosyl transferase family 1" evidence="3">
    <location>
        <begin position="290"/>
        <end position="405"/>
    </location>
</feature>
<name>A0A485KS26_9STRA</name>
<dbReference type="InterPro" id="IPR001296">
    <property type="entry name" value="Glyco_trans_1"/>
</dbReference>
<keyword evidence="1" id="KW-0808">Transferase</keyword>
<dbReference type="OrthoDB" id="2100592at2759"/>
<dbReference type="SUPFAM" id="SSF53756">
    <property type="entry name" value="UDP-Glycosyltransferase/glycogen phosphorylase"/>
    <property type="match status" value="1"/>
</dbReference>
<keyword evidence="2" id="KW-0812">Transmembrane</keyword>